<evidence type="ECO:0000256" key="5">
    <source>
        <dbReference type="ARBA" id="ARBA00022691"/>
    </source>
</evidence>
<comment type="caution">
    <text evidence="8">The sequence shown here is derived from an EMBL/GenBank/DDBJ whole genome shotgun (WGS) entry which is preliminary data.</text>
</comment>
<dbReference type="InterPro" id="IPR029063">
    <property type="entry name" value="SAM-dependent_MTases_sf"/>
</dbReference>
<dbReference type="NCBIfam" id="TIGR00027">
    <property type="entry name" value="mthyl_TIGR00027"/>
    <property type="match status" value="1"/>
</dbReference>
<keyword evidence="4" id="KW-0808">Transferase</keyword>
<evidence type="ECO:0000256" key="1">
    <source>
        <dbReference type="ARBA" id="ARBA00003907"/>
    </source>
</evidence>
<proteinExistence type="inferred from homology"/>
<dbReference type="Pfam" id="PF04072">
    <property type="entry name" value="LCM"/>
    <property type="match status" value="1"/>
</dbReference>
<evidence type="ECO:0000256" key="4">
    <source>
        <dbReference type="ARBA" id="ARBA00022679"/>
    </source>
</evidence>
<feature type="region of interest" description="Disordered" evidence="7">
    <location>
        <begin position="163"/>
        <end position="193"/>
    </location>
</feature>
<protein>
    <recommendedName>
        <fullName evidence="6">S-adenosyl-L-methionine-dependent methyltransferase</fullName>
        <ecNumber evidence="6">2.1.1.-</ecNumber>
    </recommendedName>
</protein>
<gene>
    <name evidence="8" type="ORF">HEB94_001616</name>
</gene>
<dbReference type="Gene3D" id="3.40.50.150">
    <property type="entry name" value="Vaccinia Virus protein VP39"/>
    <property type="match status" value="1"/>
</dbReference>
<dbReference type="GO" id="GO:0008168">
    <property type="term" value="F:methyltransferase activity"/>
    <property type="evidence" value="ECO:0007669"/>
    <property type="project" value="UniProtKB-UniRule"/>
</dbReference>
<evidence type="ECO:0000313" key="9">
    <source>
        <dbReference type="Proteomes" id="UP000638648"/>
    </source>
</evidence>
<comment type="similarity">
    <text evidence="2 6">Belongs to the UPF0677 family.</text>
</comment>
<comment type="function">
    <text evidence="1 6">Exhibits S-adenosyl-L-methionine-dependent methyltransferase activity.</text>
</comment>
<dbReference type="SUPFAM" id="SSF53335">
    <property type="entry name" value="S-adenosyl-L-methionine-dependent methyltransferases"/>
    <property type="match status" value="1"/>
</dbReference>
<dbReference type="PANTHER" id="PTHR43619">
    <property type="entry name" value="S-ADENOSYL-L-METHIONINE-DEPENDENT METHYLTRANSFERASE YKTD-RELATED"/>
    <property type="match status" value="1"/>
</dbReference>
<feature type="compositionally biased region" description="Polar residues" evidence="7">
    <location>
        <begin position="163"/>
        <end position="185"/>
    </location>
</feature>
<evidence type="ECO:0000256" key="7">
    <source>
        <dbReference type="SAM" id="MobiDB-lite"/>
    </source>
</evidence>
<evidence type="ECO:0000313" key="8">
    <source>
        <dbReference type="EMBL" id="MBE1604768.1"/>
    </source>
</evidence>
<dbReference type="Proteomes" id="UP000638648">
    <property type="component" value="Unassembled WGS sequence"/>
</dbReference>
<evidence type="ECO:0000256" key="6">
    <source>
        <dbReference type="RuleBase" id="RU362030"/>
    </source>
</evidence>
<dbReference type="InterPro" id="IPR011610">
    <property type="entry name" value="SAM_mthyl_Trfase_ML2640-like"/>
</dbReference>
<dbReference type="GO" id="GO:0032259">
    <property type="term" value="P:methylation"/>
    <property type="evidence" value="ECO:0007669"/>
    <property type="project" value="UniProtKB-KW"/>
</dbReference>
<keyword evidence="3 6" id="KW-0489">Methyltransferase</keyword>
<reference evidence="8" key="1">
    <citation type="submission" date="2020-10" db="EMBL/GenBank/DDBJ databases">
        <title>Sequencing the genomes of 1000 actinobacteria strains.</title>
        <authorList>
            <person name="Klenk H.-P."/>
        </authorList>
    </citation>
    <scope>NUCLEOTIDE SEQUENCE</scope>
    <source>
        <strain evidence="8">DSM 45354</strain>
    </source>
</reference>
<keyword evidence="5 6" id="KW-0949">S-adenosyl-L-methionine</keyword>
<dbReference type="PANTHER" id="PTHR43619:SF2">
    <property type="entry name" value="S-ADENOSYL-L-METHIONINE-DEPENDENT METHYLTRANSFERASES SUPERFAMILY PROTEIN"/>
    <property type="match status" value="1"/>
</dbReference>
<accession>A0A927MTX7</accession>
<keyword evidence="9" id="KW-1185">Reference proteome</keyword>
<name>A0A927MTX7_9ACTN</name>
<evidence type="ECO:0000256" key="2">
    <source>
        <dbReference type="ARBA" id="ARBA00008138"/>
    </source>
</evidence>
<dbReference type="EMBL" id="JADBEM010000001">
    <property type="protein sequence ID" value="MBE1604768.1"/>
    <property type="molecule type" value="Genomic_DNA"/>
</dbReference>
<organism evidence="8 9">
    <name type="scientific">Actinopolymorpha pittospori</name>
    <dbReference type="NCBI Taxonomy" id="648752"/>
    <lineage>
        <taxon>Bacteria</taxon>
        <taxon>Bacillati</taxon>
        <taxon>Actinomycetota</taxon>
        <taxon>Actinomycetes</taxon>
        <taxon>Propionibacteriales</taxon>
        <taxon>Actinopolymorphaceae</taxon>
        <taxon>Actinopolymorpha</taxon>
    </lineage>
</organism>
<dbReference type="AlphaFoldDB" id="A0A927MTX7"/>
<evidence type="ECO:0000256" key="3">
    <source>
        <dbReference type="ARBA" id="ARBA00022603"/>
    </source>
</evidence>
<dbReference type="InterPro" id="IPR007213">
    <property type="entry name" value="Ppm1/Ppm2/Tcmp"/>
</dbReference>
<sequence>MVTDALEAGIGQFVILGAGFDTRSFRLIAPAGAKAFEVDLPDNIARKQRLLEKRFGQVPRHVTLMATDFETDDLTERLAASGFEPDASSMYVVEAITQYLTQDAAQRLFSFLATAPAASRLIFTYIDQNFLDGRDLDGWESVHRKWSRRTRCGPSASTLRLSASSCAGTTGPNANRSARGTTARGTSKLPDGT</sequence>
<dbReference type="EC" id="2.1.1.-" evidence="6"/>